<dbReference type="AlphaFoldDB" id="A0A0S6VUB7"/>
<dbReference type="Gene3D" id="1.25.10.10">
    <property type="entry name" value="Leucine-rich Repeat Variant"/>
    <property type="match status" value="2"/>
</dbReference>
<dbReference type="Proteomes" id="UP000030700">
    <property type="component" value="Unassembled WGS sequence"/>
</dbReference>
<evidence type="ECO:0000256" key="1">
    <source>
        <dbReference type="ARBA" id="ARBA00004161"/>
    </source>
</evidence>
<evidence type="ECO:0000313" key="6">
    <source>
        <dbReference type="EMBL" id="GAK49343.1"/>
    </source>
</evidence>
<dbReference type="InterPro" id="IPR011990">
    <property type="entry name" value="TPR-like_helical_dom_sf"/>
</dbReference>
<dbReference type="SUPFAM" id="SSF48371">
    <property type="entry name" value="ARM repeat"/>
    <property type="match status" value="2"/>
</dbReference>
<dbReference type="InterPro" id="IPR000225">
    <property type="entry name" value="Armadillo"/>
</dbReference>
<proteinExistence type="predicted"/>
<dbReference type="HOGENOM" id="CLU_359298_0_0_0"/>
<keyword evidence="7" id="KW-1185">Reference proteome</keyword>
<dbReference type="PANTHER" id="PTHR45586:SF1">
    <property type="entry name" value="LIPOPOLYSACCHARIDE ASSEMBLY PROTEIN B"/>
    <property type="match status" value="1"/>
</dbReference>
<dbReference type="InterPro" id="IPR051012">
    <property type="entry name" value="CellSynth/LPSAsmb/PSIAsmb"/>
</dbReference>
<dbReference type="PANTHER" id="PTHR45586">
    <property type="entry name" value="TPR REPEAT-CONTAINING PROTEIN PA4667"/>
    <property type="match status" value="1"/>
</dbReference>
<accession>A0A0S6VUB7</accession>
<dbReference type="InterPro" id="IPR019734">
    <property type="entry name" value="TPR_rpt"/>
</dbReference>
<dbReference type="SMART" id="SM00028">
    <property type="entry name" value="TPR"/>
    <property type="match status" value="5"/>
</dbReference>
<name>A0A0S6VUB7_9BACT</name>
<dbReference type="Gene3D" id="1.25.40.10">
    <property type="entry name" value="Tetratricopeptide repeat domain"/>
    <property type="match status" value="1"/>
</dbReference>
<dbReference type="InterPro" id="IPR011989">
    <property type="entry name" value="ARM-like"/>
</dbReference>
<evidence type="ECO:0000256" key="2">
    <source>
        <dbReference type="ARBA" id="ARBA00004216"/>
    </source>
</evidence>
<reference evidence="6" key="1">
    <citation type="journal article" date="2015" name="PeerJ">
        <title>First genomic representation of candidate bacterial phylum KSB3 points to enhanced environmental sensing as a trigger of wastewater bulking.</title>
        <authorList>
            <person name="Sekiguchi Y."/>
            <person name="Ohashi A."/>
            <person name="Parks D.H."/>
            <person name="Yamauchi T."/>
            <person name="Tyson G.W."/>
            <person name="Hugenholtz P."/>
        </authorList>
    </citation>
    <scope>NUCLEOTIDE SEQUENCE [LARGE SCALE GENOMIC DNA]</scope>
</reference>
<protein>
    <recommendedName>
        <fullName evidence="3">Protein unc-45 homolog B</fullName>
    </recommendedName>
</protein>
<organism evidence="6">
    <name type="scientific">Candidatus Moduliflexus flocculans</name>
    <dbReference type="NCBI Taxonomy" id="1499966"/>
    <lineage>
        <taxon>Bacteria</taxon>
        <taxon>Candidatus Moduliflexota</taxon>
        <taxon>Candidatus Moduliflexia</taxon>
        <taxon>Candidatus Moduliflexales</taxon>
        <taxon>Candidatus Moduliflexaceae</taxon>
    </lineage>
</organism>
<comment type="subcellular location">
    <subcellularLocation>
        <location evidence="1">Cytoplasm</location>
        <location evidence="1">Myofibril</location>
        <location evidence="1">Sarcomere</location>
        <location evidence="1">A band</location>
    </subcellularLocation>
    <subcellularLocation>
        <location evidence="2">Cytoplasm</location>
        <location evidence="2">Myofibril</location>
        <location evidence="2">Sarcomere</location>
        <location evidence="2">Z line</location>
    </subcellularLocation>
</comment>
<keyword evidence="5" id="KW-0802">TPR repeat</keyword>
<dbReference type="Pfam" id="PF14559">
    <property type="entry name" value="TPR_19"/>
    <property type="match status" value="1"/>
</dbReference>
<evidence type="ECO:0000256" key="4">
    <source>
        <dbReference type="ARBA" id="ARBA00022737"/>
    </source>
</evidence>
<dbReference type="SUPFAM" id="SSF48452">
    <property type="entry name" value="TPR-like"/>
    <property type="match status" value="2"/>
</dbReference>
<gene>
    <name evidence="6" type="ORF">U14_00565</name>
</gene>
<evidence type="ECO:0000256" key="5">
    <source>
        <dbReference type="ARBA" id="ARBA00022803"/>
    </source>
</evidence>
<dbReference type="STRING" id="1499966.U14_00565"/>
<evidence type="ECO:0000256" key="3">
    <source>
        <dbReference type="ARBA" id="ARBA00020768"/>
    </source>
</evidence>
<sequence length="779" mass="90428">MSMDKDAIERIRSAINAERQDDEALQWYWTCVESPDCKEFVVEACCLLYAAWHERQHREGLDALVEAVCQRRLADPDAISFMAEGEFQAKRFDNALKLYDRLLLLNGLDAQSYQHLKLACFQRRPFDDFANLLLLRCFKDAQDDESVLQFLYSQYLLHDQFTHTNNAIPIYQRILEQEPANIAARTALCECYYRHGKYDQAEAQAETGLTYEKQHPDLLAVLAKVHNERGEYGRVVNYCRDVLAKRPGRSDMQILLAEVYARNALTTTEAIKNYEIALRLEPNHVQIRLALFRSYMRKLQLDDAVEQTKQIVALLHEQQGTSKREFQQTIKDMLGEYERAMRREPDDMSLYLITAKLNEYIGHFHKALLYYRRILEFPLDRAMIEKLIELFEKLVTFRVQNPHLFLYLGLLYHKLGRRSEARQAFRTVMYSDLDEHEVEDLLVQHDRSIWEYPAVLVILAHHGIVVKDVLDGLMQAFHLPDREDWNGVLWVLRELYGISELLPELRQLTHFACFPDIYQHVIPLFAYNGSGLAIQTLQELLLHEQEEIRQEALNALFQMEDNLAEQAVMTMARENPHEDIRLEIAGYFSQQPTEQATNVLLKMIHDRSRDVRLHVVQALQKRRLASANFREALFTEDDQDVKIELIRLIASLQAPEEWTYLAHLLNDLVAQRYHDKGGSGKVYARFKQLLSYAEQSDDLPLLSALIHAIGMLQLKEGVNGLCAIIEHDRSQLLRIEAIETLVRIGATGGIPVLQRLLERSSESQDIHTAAQEALKMLTE</sequence>
<dbReference type="InterPro" id="IPR016024">
    <property type="entry name" value="ARM-type_fold"/>
</dbReference>
<dbReference type="PROSITE" id="PS50176">
    <property type="entry name" value="ARM_REPEAT"/>
    <property type="match status" value="1"/>
</dbReference>
<dbReference type="EMBL" id="DF820455">
    <property type="protein sequence ID" value="GAK49343.1"/>
    <property type="molecule type" value="Genomic_DNA"/>
</dbReference>
<evidence type="ECO:0000313" key="7">
    <source>
        <dbReference type="Proteomes" id="UP000030700"/>
    </source>
</evidence>
<keyword evidence="4" id="KW-0677">Repeat</keyword>